<organism evidence="2">
    <name type="scientific">Chromera velia CCMP2878</name>
    <dbReference type="NCBI Taxonomy" id="1169474"/>
    <lineage>
        <taxon>Eukaryota</taxon>
        <taxon>Sar</taxon>
        <taxon>Alveolata</taxon>
        <taxon>Colpodellida</taxon>
        <taxon>Chromeraceae</taxon>
        <taxon>Chromera</taxon>
    </lineage>
</organism>
<gene>
    <name evidence="2" type="ORF">Cvel_2712</name>
</gene>
<evidence type="ECO:0000313" key="2">
    <source>
        <dbReference type="EMBL" id="CEM06843.1"/>
    </source>
</evidence>
<feature type="domain" description="MEKHLA" evidence="1">
    <location>
        <begin position="68"/>
        <end position="208"/>
    </location>
</feature>
<name>A0A0G4F484_9ALVE</name>
<dbReference type="AlphaFoldDB" id="A0A0G4F484"/>
<proteinExistence type="predicted"/>
<reference evidence="2" key="1">
    <citation type="submission" date="2014-11" db="EMBL/GenBank/DDBJ databases">
        <authorList>
            <person name="Otto D Thomas"/>
            <person name="Naeem Raeece"/>
        </authorList>
    </citation>
    <scope>NUCLEOTIDE SEQUENCE</scope>
</reference>
<dbReference type="Pfam" id="PF08670">
    <property type="entry name" value="MEKHLA"/>
    <property type="match status" value="1"/>
</dbReference>
<protein>
    <recommendedName>
        <fullName evidence="1">MEKHLA domain-containing protein</fullName>
    </recommendedName>
</protein>
<dbReference type="InterPro" id="IPR013978">
    <property type="entry name" value="MEKHLA"/>
</dbReference>
<dbReference type="EMBL" id="CDMZ01000110">
    <property type="protein sequence ID" value="CEM06843.1"/>
    <property type="molecule type" value="Genomic_DNA"/>
</dbReference>
<accession>A0A0G4F484</accession>
<sequence>MFLHGQRGAGVLSRLCACFSSRLPLPCRLLPSPSRLSPSPLECGFSSEAGDRDAPAKPAWESEGKVKYANFLLESFDGTFGRGLLPDSLEGLSELEKARKLYEAPFVCAAHEFTERGVKAGQGPVMVYGNLKAQRAFGLSWDDFLGFPSSKTADPSQQTERNALIQKCSENGWVSVAGIVRVRSDGSFFRVKDGVLWTLLERVGGKEGEGETGCGIFCLGFFGLLHDQRGTG</sequence>
<evidence type="ECO:0000259" key="1">
    <source>
        <dbReference type="Pfam" id="PF08670"/>
    </source>
</evidence>
<dbReference type="VEuPathDB" id="CryptoDB:Cvel_2712"/>